<reference evidence="3 4" key="1">
    <citation type="submission" date="2020-08" db="EMBL/GenBank/DDBJ databases">
        <title>Genomic Encyclopedia of Type Strains, Phase IV (KMG-IV): sequencing the most valuable type-strain genomes for metagenomic binning, comparative biology and taxonomic classification.</title>
        <authorList>
            <person name="Goeker M."/>
        </authorList>
    </citation>
    <scope>NUCLEOTIDE SEQUENCE [LARGE SCALE GENOMIC DNA]</scope>
    <source>
        <strain evidence="3 4">DSM 12252</strain>
    </source>
</reference>
<evidence type="ECO:0000313" key="4">
    <source>
        <dbReference type="Proteomes" id="UP000590740"/>
    </source>
</evidence>
<keyword evidence="1" id="KW-0732">Signal</keyword>
<dbReference type="PROSITE" id="PS51318">
    <property type="entry name" value="TAT"/>
    <property type="match status" value="1"/>
</dbReference>
<dbReference type="EMBL" id="JACHIG010000002">
    <property type="protein sequence ID" value="MBB5031617.1"/>
    <property type="molecule type" value="Genomic_DNA"/>
</dbReference>
<dbReference type="PANTHER" id="PTHR12110:SF53">
    <property type="entry name" value="BLR5974 PROTEIN"/>
    <property type="match status" value="1"/>
</dbReference>
<name>A0A7W7Y8Z5_9BACT</name>
<feature type="chain" id="PRO_5030869466" evidence="1">
    <location>
        <begin position="29"/>
        <end position="323"/>
    </location>
</feature>
<dbReference type="PANTHER" id="PTHR12110">
    <property type="entry name" value="HYDROXYPYRUVATE ISOMERASE"/>
    <property type="match status" value="1"/>
</dbReference>
<keyword evidence="4" id="KW-1185">Reference proteome</keyword>
<dbReference type="SUPFAM" id="SSF51658">
    <property type="entry name" value="Xylose isomerase-like"/>
    <property type="match status" value="1"/>
</dbReference>
<comment type="caution">
    <text evidence="3">The sequence shown here is derived from an EMBL/GenBank/DDBJ whole genome shotgun (WGS) entry which is preliminary data.</text>
</comment>
<organism evidence="3 4">
    <name type="scientific">Prosthecobacter vanneervenii</name>
    <dbReference type="NCBI Taxonomy" id="48466"/>
    <lineage>
        <taxon>Bacteria</taxon>
        <taxon>Pseudomonadati</taxon>
        <taxon>Verrucomicrobiota</taxon>
        <taxon>Verrucomicrobiia</taxon>
        <taxon>Verrucomicrobiales</taxon>
        <taxon>Verrucomicrobiaceae</taxon>
        <taxon>Prosthecobacter</taxon>
    </lineage>
</organism>
<accession>A0A7W7Y8Z5</accession>
<gene>
    <name evidence="3" type="ORF">HNQ65_001185</name>
</gene>
<sequence>MNATPTTSRRRFLQLATLAPLALGRASAAYSPLPAGGSARFTPTLNAYSFLEQLNANIADPTKGIDLFGVCDFCVKHDIEAVDLTGYFFPGYPQAPADDYIAHIKRYTHDRGITISGTGVKNDFATADKAVRAEGVVLTKRWIEVASRLGAPVVRVFAGPQQKNAKDWQAAVGGASREEVEKWMAEALRQCAEHGEKFGVIVAVQNHGDFLSTGPEHVSLLKRVDHAWCGALVDTGKYFTADPYADIAMMVPHAVNWQIKETLGSSLKTPPTDFKKLSKIIHDGGYRGFVPIETLSMGRKDYDPAAQVVKVLTAMREAIAELK</sequence>
<protein>
    <submittedName>
        <fullName evidence="3">Sugar phosphate isomerase/epimerase</fullName>
    </submittedName>
</protein>
<dbReference type="Pfam" id="PF01261">
    <property type="entry name" value="AP_endonuc_2"/>
    <property type="match status" value="1"/>
</dbReference>
<dbReference type="Proteomes" id="UP000590740">
    <property type="component" value="Unassembled WGS sequence"/>
</dbReference>
<evidence type="ECO:0000313" key="3">
    <source>
        <dbReference type="EMBL" id="MBB5031617.1"/>
    </source>
</evidence>
<dbReference type="Gene3D" id="3.20.20.150">
    <property type="entry name" value="Divalent-metal-dependent TIM barrel enzymes"/>
    <property type="match status" value="1"/>
</dbReference>
<dbReference type="InterPro" id="IPR050312">
    <property type="entry name" value="IolE/XylAMocC-like"/>
</dbReference>
<dbReference type="GO" id="GO:0016853">
    <property type="term" value="F:isomerase activity"/>
    <property type="evidence" value="ECO:0007669"/>
    <property type="project" value="UniProtKB-KW"/>
</dbReference>
<dbReference type="InterPro" id="IPR013022">
    <property type="entry name" value="Xyl_isomerase-like_TIM-brl"/>
</dbReference>
<keyword evidence="3" id="KW-0413">Isomerase</keyword>
<proteinExistence type="predicted"/>
<feature type="domain" description="Xylose isomerase-like TIM barrel" evidence="2">
    <location>
        <begin position="73"/>
        <end position="311"/>
    </location>
</feature>
<evidence type="ECO:0000256" key="1">
    <source>
        <dbReference type="SAM" id="SignalP"/>
    </source>
</evidence>
<dbReference type="RefSeq" id="WP_184338556.1">
    <property type="nucleotide sequence ID" value="NZ_JACHIG010000002.1"/>
</dbReference>
<feature type="signal peptide" evidence="1">
    <location>
        <begin position="1"/>
        <end position="28"/>
    </location>
</feature>
<evidence type="ECO:0000259" key="2">
    <source>
        <dbReference type="Pfam" id="PF01261"/>
    </source>
</evidence>
<dbReference type="AlphaFoldDB" id="A0A7W7Y8Z5"/>
<dbReference type="InterPro" id="IPR036237">
    <property type="entry name" value="Xyl_isomerase-like_sf"/>
</dbReference>
<dbReference type="InterPro" id="IPR006311">
    <property type="entry name" value="TAT_signal"/>
</dbReference>